<evidence type="ECO:0000313" key="3">
    <source>
        <dbReference type="Proteomes" id="UP000268436"/>
    </source>
</evidence>
<organism evidence="1 4">
    <name type="scientific">Moraxella catarrhalis</name>
    <name type="common">Branhamella catarrhalis</name>
    <dbReference type="NCBI Taxonomy" id="480"/>
    <lineage>
        <taxon>Bacteria</taxon>
        <taxon>Pseudomonadati</taxon>
        <taxon>Pseudomonadota</taxon>
        <taxon>Gammaproteobacteria</taxon>
        <taxon>Moraxellales</taxon>
        <taxon>Moraxellaceae</taxon>
        <taxon>Moraxella</taxon>
    </lineage>
</organism>
<dbReference type="AlphaFoldDB" id="A0A3Q9GBS7"/>
<evidence type="ECO:0000313" key="2">
    <source>
        <dbReference type="EMBL" id="RUO16027.1"/>
    </source>
</evidence>
<dbReference type="EMBL" id="CP034662">
    <property type="protein sequence ID" value="AZQ93595.1"/>
    <property type="molecule type" value="Genomic_DNA"/>
</dbReference>
<protein>
    <submittedName>
        <fullName evidence="1">Uncharacterized protein</fullName>
    </submittedName>
</protein>
<dbReference type="Proteomes" id="UP000268436">
    <property type="component" value="Unassembled WGS sequence"/>
</dbReference>
<dbReference type="Proteomes" id="UP000280228">
    <property type="component" value="Chromosome"/>
</dbReference>
<evidence type="ECO:0000313" key="4">
    <source>
        <dbReference type="Proteomes" id="UP000280228"/>
    </source>
</evidence>
<evidence type="ECO:0000313" key="1">
    <source>
        <dbReference type="EMBL" id="AZQ93595.1"/>
    </source>
</evidence>
<gene>
    <name evidence="1" type="ORF">EJK53_0203</name>
    <name evidence="2" type="ORF">EJK54_0849</name>
</gene>
<proteinExistence type="predicted"/>
<name>A0A3Q9GBS7_MORCA</name>
<reference evidence="3 4" key="1">
    <citation type="submission" date="2018-12" db="EMBL/GenBank/DDBJ databases">
        <title>Persistence of Moraxella catarrhalis in Chronic Obstructive Pulmonary Disease and Regulation of the Hag/MID Adhesin.</title>
        <authorList>
            <person name="Murphy T."/>
            <person name="Zhao X."/>
            <person name="Vyas G."/>
            <person name="Aluvathingal J."/>
            <person name="Nadendla S."/>
            <person name="Tallon L."/>
            <person name="Tettelin H."/>
        </authorList>
    </citation>
    <scope>NUCLEOTIDE SEQUENCE [LARGE SCALE GENOMIC DNA]</scope>
    <source>
        <strain evidence="2 3">173P27B1</strain>
        <strain evidence="1 4">46P58B1</strain>
    </source>
</reference>
<dbReference type="EMBL" id="RYER01000018">
    <property type="protein sequence ID" value="RUO16027.1"/>
    <property type="molecule type" value="Genomic_DNA"/>
</dbReference>
<sequence length="57" mass="6480">MFLLLILSLSIIILFLLFDQNHAKLSKISLIFAKLSCQFALSWQFLEGITRGFYGGV</sequence>
<accession>A0A3Q9GBS7</accession>
<keyword evidence="3" id="KW-1185">Reference proteome</keyword>